<protein>
    <submittedName>
        <fullName evidence="2">Uncharacterized protein</fullName>
    </submittedName>
</protein>
<evidence type="ECO:0000313" key="3">
    <source>
        <dbReference type="Proteomes" id="UP000676336"/>
    </source>
</evidence>
<evidence type="ECO:0000313" key="2">
    <source>
        <dbReference type="EMBL" id="CAF5172618.1"/>
    </source>
</evidence>
<keyword evidence="1" id="KW-1133">Transmembrane helix</keyword>
<feature type="non-terminal residue" evidence="2">
    <location>
        <position position="1"/>
    </location>
</feature>
<proteinExistence type="predicted"/>
<evidence type="ECO:0000256" key="1">
    <source>
        <dbReference type="SAM" id="Phobius"/>
    </source>
</evidence>
<comment type="caution">
    <text evidence="2">The sequence shown here is derived from an EMBL/GenBank/DDBJ whole genome shotgun (WGS) entry which is preliminary data.</text>
</comment>
<feature type="transmembrane region" description="Helical" evidence="1">
    <location>
        <begin position="23"/>
        <end position="43"/>
    </location>
</feature>
<keyword evidence="1" id="KW-0812">Transmembrane</keyword>
<organism evidence="2 3">
    <name type="scientific">Rotaria magnacalcarata</name>
    <dbReference type="NCBI Taxonomy" id="392030"/>
    <lineage>
        <taxon>Eukaryota</taxon>
        <taxon>Metazoa</taxon>
        <taxon>Spiralia</taxon>
        <taxon>Gnathifera</taxon>
        <taxon>Rotifera</taxon>
        <taxon>Eurotatoria</taxon>
        <taxon>Bdelloidea</taxon>
        <taxon>Philodinida</taxon>
        <taxon>Philodinidae</taxon>
        <taxon>Rotaria</taxon>
    </lineage>
</organism>
<reference evidence="2" key="1">
    <citation type="submission" date="2021-02" db="EMBL/GenBank/DDBJ databases">
        <authorList>
            <person name="Nowell W R."/>
        </authorList>
    </citation>
    <scope>NUCLEOTIDE SEQUENCE</scope>
</reference>
<sequence length="70" mass="8262">SYQKWLTKSNAKYPPPKSVRMEIIMMLKGLRMAIFCPSLALYLMGRGKFDVYCDVGNYGWEYFIFSFFVI</sequence>
<gene>
    <name evidence="2" type="ORF">SMN809_LOCUS66254</name>
</gene>
<dbReference type="AlphaFoldDB" id="A0A8S3GV20"/>
<name>A0A8S3GV20_9BILA</name>
<keyword evidence="1" id="KW-0472">Membrane</keyword>
<dbReference type="EMBL" id="CAJOBI010312968">
    <property type="protein sequence ID" value="CAF5172618.1"/>
    <property type="molecule type" value="Genomic_DNA"/>
</dbReference>
<dbReference type="Proteomes" id="UP000676336">
    <property type="component" value="Unassembled WGS sequence"/>
</dbReference>
<accession>A0A8S3GV20</accession>